<dbReference type="PANTHER" id="PTHR43292:SF4">
    <property type="entry name" value="ACYL-COA DEHYDROGENASE FADE34"/>
    <property type="match status" value="1"/>
</dbReference>
<dbReference type="Pfam" id="PF02771">
    <property type="entry name" value="Acyl-CoA_dh_N"/>
    <property type="match status" value="1"/>
</dbReference>
<protein>
    <submittedName>
        <fullName evidence="10">Acyl-CoA dehydrogenase family protein</fullName>
    </submittedName>
</protein>
<dbReference type="InterPro" id="IPR006091">
    <property type="entry name" value="Acyl-CoA_Oxase/DH_mid-dom"/>
</dbReference>
<evidence type="ECO:0000256" key="3">
    <source>
        <dbReference type="ARBA" id="ARBA00022630"/>
    </source>
</evidence>
<evidence type="ECO:0000259" key="9">
    <source>
        <dbReference type="Pfam" id="PF02771"/>
    </source>
</evidence>
<keyword evidence="5 6" id="KW-0560">Oxidoreductase</keyword>
<feature type="domain" description="Acyl-CoA oxidase/dehydrogenase middle" evidence="8">
    <location>
        <begin position="119"/>
        <end position="213"/>
    </location>
</feature>
<dbReference type="InterPro" id="IPR013786">
    <property type="entry name" value="AcylCoA_DH/ox_N"/>
</dbReference>
<reference evidence="10 11" key="1">
    <citation type="submission" date="2024-06" db="EMBL/GenBank/DDBJ databases">
        <title>The Natural Products Discovery Center: Release of the First 8490 Sequenced Strains for Exploring Actinobacteria Biosynthetic Diversity.</title>
        <authorList>
            <person name="Kalkreuter E."/>
            <person name="Kautsar S.A."/>
            <person name="Yang D."/>
            <person name="Bader C.D."/>
            <person name="Teijaro C.N."/>
            <person name="Fluegel L."/>
            <person name="Davis C.M."/>
            <person name="Simpson J.R."/>
            <person name="Lauterbach L."/>
            <person name="Steele A.D."/>
            <person name="Gui C."/>
            <person name="Meng S."/>
            <person name="Li G."/>
            <person name="Viehrig K."/>
            <person name="Ye F."/>
            <person name="Su P."/>
            <person name="Kiefer A.F."/>
            <person name="Nichols A."/>
            <person name="Cepeda A.J."/>
            <person name="Yan W."/>
            <person name="Fan B."/>
            <person name="Jiang Y."/>
            <person name="Adhikari A."/>
            <person name="Zheng C.-J."/>
            <person name="Schuster L."/>
            <person name="Cowan T.M."/>
            <person name="Smanski M.J."/>
            <person name="Chevrette M.G."/>
            <person name="De Carvalho L.P.S."/>
            <person name="Shen B."/>
        </authorList>
    </citation>
    <scope>NUCLEOTIDE SEQUENCE [LARGE SCALE GENOMIC DNA]</scope>
    <source>
        <strain evidence="10 11">NPDC019708</strain>
    </source>
</reference>
<evidence type="ECO:0000256" key="1">
    <source>
        <dbReference type="ARBA" id="ARBA00001974"/>
    </source>
</evidence>
<feature type="domain" description="Acyl-CoA dehydrogenase/oxidase C-terminal" evidence="7">
    <location>
        <begin position="226"/>
        <end position="371"/>
    </location>
</feature>
<dbReference type="EMBL" id="JBEYBF010000010">
    <property type="protein sequence ID" value="MEU1953450.1"/>
    <property type="molecule type" value="Genomic_DNA"/>
</dbReference>
<dbReference type="SUPFAM" id="SSF56645">
    <property type="entry name" value="Acyl-CoA dehydrogenase NM domain-like"/>
    <property type="match status" value="1"/>
</dbReference>
<keyword evidence="11" id="KW-1185">Reference proteome</keyword>
<sequence>MRAEEFRASVRAWLEANAPAPDEFPEPRTAEYVRFSQEFLGRVHRAGYSGISWPIAYGGRGLGLPEEKAFWAEAAKFTLPLGLFGIGLGMCGPTILQLGTQQQRERYIAPMLRGEEIWCQMFSEPAAGSDVASLRMRAERDGDHFVLTGQKVWTTGAHYCDFGILLARTDRDVAKHRGLTMFIADMSAPGVVVRPLRDMTGAEHFNEVFFDEVRIPVEAVVGEIDGGWAAAHALLVHERLAVSAGLGMEGESQGPLSYAGIVSRAREAGLLDDPLVVDELVNLHLRSRAAEVVDAKLAQEMDCGIDPGSRGSIGKLLKARLQSDAADLVVRLFGAAGLDVEVERAVLGSRQLSIGGGTNEIQLSIIGERVLGLPREPRIDLNTPFHELRS</sequence>
<dbReference type="PANTHER" id="PTHR43292">
    <property type="entry name" value="ACYL-COA DEHYDROGENASE"/>
    <property type="match status" value="1"/>
</dbReference>
<dbReference type="RefSeq" id="WP_356957907.1">
    <property type="nucleotide sequence ID" value="NZ_JBEYBD010000011.1"/>
</dbReference>
<dbReference type="InterPro" id="IPR052161">
    <property type="entry name" value="Mycobact_Acyl-CoA_DH"/>
</dbReference>
<evidence type="ECO:0000256" key="2">
    <source>
        <dbReference type="ARBA" id="ARBA00009347"/>
    </source>
</evidence>
<comment type="caution">
    <text evidence="10">The sequence shown here is derived from an EMBL/GenBank/DDBJ whole genome shotgun (WGS) entry which is preliminary data.</text>
</comment>
<evidence type="ECO:0000313" key="10">
    <source>
        <dbReference type="EMBL" id="MEU1953450.1"/>
    </source>
</evidence>
<comment type="similarity">
    <text evidence="2 6">Belongs to the acyl-CoA dehydrogenase family.</text>
</comment>
<organism evidence="10 11">
    <name type="scientific">Nocardia rhamnosiphila</name>
    <dbReference type="NCBI Taxonomy" id="426716"/>
    <lineage>
        <taxon>Bacteria</taxon>
        <taxon>Bacillati</taxon>
        <taxon>Actinomycetota</taxon>
        <taxon>Actinomycetes</taxon>
        <taxon>Mycobacteriales</taxon>
        <taxon>Nocardiaceae</taxon>
        <taxon>Nocardia</taxon>
    </lineage>
</organism>
<gene>
    <name evidence="10" type="ORF">ABZ510_16460</name>
</gene>
<dbReference type="InterPro" id="IPR009075">
    <property type="entry name" value="AcylCo_DH/oxidase_C"/>
</dbReference>
<evidence type="ECO:0000259" key="8">
    <source>
        <dbReference type="Pfam" id="PF02770"/>
    </source>
</evidence>
<dbReference type="Gene3D" id="2.40.110.10">
    <property type="entry name" value="Butyryl-CoA Dehydrogenase, subunit A, domain 2"/>
    <property type="match status" value="1"/>
</dbReference>
<dbReference type="Gene3D" id="1.20.140.10">
    <property type="entry name" value="Butyryl-CoA Dehydrogenase, subunit A, domain 3"/>
    <property type="match status" value="1"/>
</dbReference>
<dbReference type="Proteomes" id="UP001550628">
    <property type="component" value="Unassembled WGS sequence"/>
</dbReference>
<dbReference type="InterPro" id="IPR036250">
    <property type="entry name" value="AcylCo_DH-like_C"/>
</dbReference>
<evidence type="ECO:0000256" key="4">
    <source>
        <dbReference type="ARBA" id="ARBA00022827"/>
    </source>
</evidence>
<name>A0ABV2WRE6_9NOCA</name>
<dbReference type="SUPFAM" id="SSF47203">
    <property type="entry name" value="Acyl-CoA dehydrogenase C-terminal domain-like"/>
    <property type="match status" value="1"/>
</dbReference>
<dbReference type="Pfam" id="PF00441">
    <property type="entry name" value="Acyl-CoA_dh_1"/>
    <property type="match status" value="1"/>
</dbReference>
<comment type="cofactor">
    <cofactor evidence="1 6">
        <name>FAD</name>
        <dbReference type="ChEBI" id="CHEBI:57692"/>
    </cofactor>
</comment>
<keyword evidence="3 6" id="KW-0285">Flavoprotein</keyword>
<keyword evidence="4 6" id="KW-0274">FAD</keyword>
<proteinExistence type="inferred from homology"/>
<dbReference type="Pfam" id="PF02770">
    <property type="entry name" value="Acyl-CoA_dh_M"/>
    <property type="match status" value="1"/>
</dbReference>
<accession>A0ABV2WRE6</accession>
<evidence type="ECO:0000256" key="5">
    <source>
        <dbReference type="ARBA" id="ARBA00023002"/>
    </source>
</evidence>
<dbReference type="InterPro" id="IPR009100">
    <property type="entry name" value="AcylCoA_DH/oxidase_NM_dom_sf"/>
</dbReference>
<dbReference type="Gene3D" id="1.10.540.10">
    <property type="entry name" value="Acyl-CoA dehydrogenase/oxidase, N-terminal domain"/>
    <property type="match status" value="1"/>
</dbReference>
<dbReference type="InterPro" id="IPR037069">
    <property type="entry name" value="AcylCoA_DH/ox_N_sf"/>
</dbReference>
<evidence type="ECO:0000256" key="6">
    <source>
        <dbReference type="RuleBase" id="RU362125"/>
    </source>
</evidence>
<feature type="domain" description="Acyl-CoA dehydrogenase/oxidase N-terminal" evidence="9">
    <location>
        <begin position="4"/>
        <end position="115"/>
    </location>
</feature>
<evidence type="ECO:0000313" key="11">
    <source>
        <dbReference type="Proteomes" id="UP001550628"/>
    </source>
</evidence>
<dbReference type="InterPro" id="IPR046373">
    <property type="entry name" value="Acyl-CoA_Oxase/DH_mid-dom_sf"/>
</dbReference>
<evidence type="ECO:0000259" key="7">
    <source>
        <dbReference type="Pfam" id="PF00441"/>
    </source>
</evidence>